<proteinExistence type="predicted"/>
<dbReference type="InterPro" id="IPR036249">
    <property type="entry name" value="Thioredoxin-like_sf"/>
</dbReference>
<dbReference type="PANTHER" id="PTHR42852">
    <property type="entry name" value="THIOL:DISULFIDE INTERCHANGE PROTEIN DSBE"/>
    <property type="match status" value="1"/>
</dbReference>
<evidence type="ECO:0000313" key="2">
    <source>
        <dbReference type="EMBL" id="SDF09326.1"/>
    </source>
</evidence>
<dbReference type="InterPro" id="IPR000866">
    <property type="entry name" value="AhpC/TSA"/>
</dbReference>
<dbReference type="GO" id="GO:0016209">
    <property type="term" value="F:antioxidant activity"/>
    <property type="evidence" value="ECO:0007669"/>
    <property type="project" value="InterPro"/>
</dbReference>
<accession>A0A1G7I9Y4</accession>
<name>A0A1G7I9Y4_9FLAO</name>
<feature type="domain" description="Thioredoxin" evidence="1">
    <location>
        <begin position="13"/>
        <end position="164"/>
    </location>
</feature>
<dbReference type="AlphaFoldDB" id="A0A1G7I9Y4"/>
<dbReference type="EMBL" id="FNAO01000011">
    <property type="protein sequence ID" value="SDF09326.1"/>
    <property type="molecule type" value="Genomic_DNA"/>
</dbReference>
<protein>
    <submittedName>
        <fullName evidence="2">Thiol-disulfide isomerase or thioredoxin</fullName>
    </submittedName>
</protein>
<dbReference type="OrthoDB" id="9815205at2"/>
<sequence length="165" mass="19016">MTPLGDFAKSGLMRLFASTPDIISFENQEQLSSYDWRLRDAEGNNFNFERSKGKVAFVDFWATWHTPSTAELRDIQKLYDDYSGKVDFYMVTNEAQFPVEEFMGKTDYSFPITFRSMDEPSPLEIPDPAGTYLIDKTGSIVVKSKEMTDWYNKEVTQLLDSLVVK</sequence>
<evidence type="ECO:0000259" key="1">
    <source>
        <dbReference type="PROSITE" id="PS51352"/>
    </source>
</evidence>
<dbReference type="CDD" id="cd02966">
    <property type="entry name" value="TlpA_like_family"/>
    <property type="match status" value="1"/>
</dbReference>
<dbReference type="PANTHER" id="PTHR42852:SF17">
    <property type="entry name" value="THIOREDOXIN-LIKE PROTEIN HI_1115"/>
    <property type="match status" value="1"/>
</dbReference>
<organism evidence="2 3">
    <name type="scientific">Pricia antarctica</name>
    <dbReference type="NCBI Taxonomy" id="641691"/>
    <lineage>
        <taxon>Bacteria</taxon>
        <taxon>Pseudomonadati</taxon>
        <taxon>Bacteroidota</taxon>
        <taxon>Flavobacteriia</taxon>
        <taxon>Flavobacteriales</taxon>
        <taxon>Flavobacteriaceae</taxon>
        <taxon>Pricia</taxon>
    </lineage>
</organism>
<dbReference type="Gene3D" id="3.40.30.10">
    <property type="entry name" value="Glutaredoxin"/>
    <property type="match status" value="1"/>
</dbReference>
<keyword evidence="3" id="KW-1185">Reference proteome</keyword>
<dbReference type="GO" id="GO:0016491">
    <property type="term" value="F:oxidoreductase activity"/>
    <property type="evidence" value="ECO:0007669"/>
    <property type="project" value="InterPro"/>
</dbReference>
<dbReference type="InterPro" id="IPR050553">
    <property type="entry name" value="Thioredoxin_ResA/DsbE_sf"/>
</dbReference>
<gene>
    <name evidence="2" type="ORF">SAMN05421636_11163</name>
</gene>
<dbReference type="GO" id="GO:0016853">
    <property type="term" value="F:isomerase activity"/>
    <property type="evidence" value="ECO:0007669"/>
    <property type="project" value="UniProtKB-KW"/>
</dbReference>
<keyword evidence="2" id="KW-0413">Isomerase</keyword>
<dbReference type="PROSITE" id="PS51352">
    <property type="entry name" value="THIOREDOXIN_2"/>
    <property type="match status" value="1"/>
</dbReference>
<dbReference type="InterPro" id="IPR013766">
    <property type="entry name" value="Thioredoxin_domain"/>
</dbReference>
<evidence type="ECO:0000313" key="3">
    <source>
        <dbReference type="Proteomes" id="UP000199109"/>
    </source>
</evidence>
<dbReference type="Proteomes" id="UP000199109">
    <property type="component" value="Unassembled WGS sequence"/>
</dbReference>
<dbReference type="STRING" id="641691.SAMN05421636_11163"/>
<dbReference type="Pfam" id="PF00578">
    <property type="entry name" value="AhpC-TSA"/>
    <property type="match status" value="1"/>
</dbReference>
<dbReference type="SUPFAM" id="SSF52833">
    <property type="entry name" value="Thioredoxin-like"/>
    <property type="match status" value="1"/>
</dbReference>
<reference evidence="2 3" key="1">
    <citation type="submission" date="2016-10" db="EMBL/GenBank/DDBJ databases">
        <authorList>
            <person name="de Groot N.N."/>
        </authorList>
    </citation>
    <scope>NUCLEOTIDE SEQUENCE [LARGE SCALE GENOMIC DNA]</scope>
    <source>
        <strain evidence="2 3">DSM 23421</strain>
    </source>
</reference>